<dbReference type="PRINTS" id="PR00681">
    <property type="entry name" value="RIBOSOMALS1"/>
</dbReference>
<dbReference type="RefSeq" id="WP_280998287.1">
    <property type="nucleotide sequence ID" value="NZ_CP069362.1"/>
</dbReference>
<dbReference type="InterPro" id="IPR050437">
    <property type="entry name" value="Ribos_protein_bS1-like"/>
</dbReference>
<dbReference type="PANTHER" id="PTHR10724:SF7">
    <property type="entry name" value="SMALL RIBOSOMAL SUBUNIT PROTEIN BS1C"/>
    <property type="match status" value="1"/>
</dbReference>
<name>A0ABY8PPJ8_9BACT</name>
<dbReference type="PROSITE" id="PS50126">
    <property type="entry name" value="S1"/>
    <property type="match status" value="6"/>
</dbReference>
<feature type="domain" description="S1 motif" evidence="4">
    <location>
        <begin position="271"/>
        <end position="340"/>
    </location>
</feature>
<dbReference type="PANTHER" id="PTHR10724">
    <property type="entry name" value="30S RIBOSOMAL PROTEIN S1"/>
    <property type="match status" value="1"/>
</dbReference>
<dbReference type="InterPro" id="IPR035104">
    <property type="entry name" value="Ribosomal_protein_S1-like"/>
</dbReference>
<protein>
    <submittedName>
        <fullName evidence="5">S1 RNA-binding domain-containing protein</fullName>
    </submittedName>
</protein>
<dbReference type="InterPro" id="IPR003029">
    <property type="entry name" value="S1_domain"/>
</dbReference>
<dbReference type="Pfam" id="PF00575">
    <property type="entry name" value="S1"/>
    <property type="match status" value="5"/>
</dbReference>
<keyword evidence="3" id="KW-0687">Ribonucleoprotein</keyword>
<reference evidence="5 6" key="1">
    <citation type="submission" date="2021-02" db="EMBL/GenBank/DDBJ databases">
        <title>Characterization of Marinitoga sp. nov. str. BP5-C20A.</title>
        <authorList>
            <person name="Erauso G."/>
            <person name="Postec A."/>
        </authorList>
    </citation>
    <scope>NUCLEOTIDE SEQUENCE [LARGE SCALE GENOMIC DNA]</scope>
    <source>
        <strain evidence="5 6">BP5-C20A</strain>
    </source>
</reference>
<proteinExistence type="inferred from homology"/>
<dbReference type="EMBL" id="CP069362">
    <property type="protein sequence ID" value="WGS64546.1"/>
    <property type="molecule type" value="Genomic_DNA"/>
</dbReference>
<gene>
    <name evidence="5" type="ORF">JRV97_09235</name>
</gene>
<evidence type="ECO:0000256" key="2">
    <source>
        <dbReference type="ARBA" id="ARBA00022980"/>
    </source>
</evidence>
<sequence>MVGDKSEFEKLLSEETEFQIKKGDIINGEIISISSDGLFVSAEGKPFDVYVGKDYLLNNIKEYKLGDKITVKLLKINEAEGQAFGSEKAAKRDAIIDEIVEGKVVKGRIIEKVAKGYIVELENVINAFLPGSLSMLNPHSDFPREEMDFLVLKNEKRRKRINIVVSRKGLIDKYVEEFFNNHHLNMIVEGIISGIKEFGLFVNLSPYVTALAPKSELSWDKKFDHTKVYNIGDKIKGVIVKLDKENKKVSISVKRLKNDPWEEVEKKFPVDSIVTGEVVDIFPFGFAIKLDEGVEGLVHESEIFWTGKGRIEDIVKVGDFVKVKVLSIDKDKKKITLSYKQVLGDPWENIEEKIKEGDIVEGEVEKLLPNGIIVKLDNNLTGFSHVSELSWNFVDNVEDLFKEGDRIKVKVLHIDKENRKIKLSVKQTKENPWKRVSNELKTGDKVNGKVLKYVGKGAVILIDDYEVEAFIPKSKINLGENDSIENVLEIGSTVEGEILSIEFENEEQKGSMVVSLLK</sequence>
<accession>A0ABY8PPJ8</accession>
<dbReference type="Gene3D" id="2.40.50.140">
    <property type="entry name" value="Nucleic acid-binding proteins"/>
    <property type="match status" value="5"/>
</dbReference>
<feature type="domain" description="S1 motif" evidence="4">
    <location>
        <begin position="443"/>
        <end position="517"/>
    </location>
</feature>
<keyword evidence="6" id="KW-1185">Reference proteome</keyword>
<comment type="similarity">
    <text evidence="1">Belongs to the bacterial ribosomal protein bS1 family.</text>
</comment>
<organism evidence="5 6">
    <name type="scientific">Marinitoga aeolica</name>
    <dbReference type="NCBI Taxonomy" id="2809031"/>
    <lineage>
        <taxon>Bacteria</taxon>
        <taxon>Thermotogati</taxon>
        <taxon>Thermotogota</taxon>
        <taxon>Thermotogae</taxon>
        <taxon>Petrotogales</taxon>
        <taxon>Petrotogaceae</taxon>
        <taxon>Marinitoga</taxon>
    </lineage>
</organism>
<feature type="domain" description="S1 motif" evidence="4">
    <location>
        <begin position="23"/>
        <end position="88"/>
    </location>
</feature>
<feature type="domain" description="S1 motif" evidence="4">
    <location>
        <begin position="357"/>
        <end position="426"/>
    </location>
</feature>
<dbReference type="CDD" id="cd00164">
    <property type="entry name" value="S1_like"/>
    <property type="match status" value="3"/>
</dbReference>
<dbReference type="Proteomes" id="UP001232493">
    <property type="component" value="Chromosome"/>
</dbReference>
<dbReference type="SMART" id="SM00316">
    <property type="entry name" value="S1"/>
    <property type="match status" value="6"/>
</dbReference>
<feature type="domain" description="S1 motif" evidence="4">
    <location>
        <begin position="185"/>
        <end position="254"/>
    </location>
</feature>
<evidence type="ECO:0000313" key="5">
    <source>
        <dbReference type="EMBL" id="WGS64546.1"/>
    </source>
</evidence>
<evidence type="ECO:0000256" key="1">
    <source>
        <dbReference type="ARBA" id="ARBA00006767"/>
    </source>
</evidence>
<dbReference type="InterPro" id="IPR012340">
    <property type="entry name" value="NA-bd_OB-fold"/>
</dbReference>
<evidence type="ECO:0000256" key="3">
    <source>
        <dbReference type="ARBA" id="ARBA00023274"/>
    </source>
</evidence>
<keyword evidence="2" id="KW-0689">Ribosomal protein</keyword>
<evidence type="ECO:0000259" key="4">
    <source>
        <dbReference type="PROSITE" id="PS50126"/>
    </source>
</evidence>
<evidence type="ECO:0000313" key="6">
    <source>
        <dbReference type="Proteomes" id="UP001232493"/>
    </source>
</evidence>
<feature type="domain" description="S1 motif" evidence="4">
    <location>
        <begin position="102"/>
        <end position="168"/>
    </location>
</feature>
<dbReference type="SUPFAM" id="SSF50249">
    <property type="entry name" value="Nucleic acid-binding proteins"/>
    <property type="match status" value="6"/>
</dbReference>